<name>A0ABT6XGJ2_9GAMM</name>
<keyword evidence="1" id="KW-0812">Transmembrane</keyword>
<reference evidence="3 4" key="1">
    <citation type="submission" date="2023-05" db="EMBL/GenBank/DDBJ databases">
        <title>Lysobacter sp. strain LF1 Genome sequencing and assembly.</title>
        <authorList>
            <person name="Jung Y."/>
        </authorList>
    </citation>
    <scope>NUCLEOTIDE SEQUENCE [LARGE SCALE GENOMIC DNA]</scope>
    <source>
        <strain evidence="3 4">LF1</strain>
    </source>
</reference>
<evidence type="ECO:0000259" key="2">
    <source>
        <dbReference type="Pfam" id="PF16537"/>
    </source>
</evidence>
<sequence length="239" mass="25138">MSLILDALRKSEAERRRGEVPDLRAELPPLVRASAAPRRLWPAWFAGSALLLAITVLAWSQWASRTVPAAGFAAQPPAVNAEPTPPARSPALVVGAPPPEPVVRRPAPAVPTQVAPAPAPVVVAAPVASLPANAVSPQPSPTAVEMPPPVAPQPTYQAMTSPAGDPVRLSDLSPGEREQLPALKISMHMWGPTPDQRFAIIDGTRVGQGDRVGDAVVQEIAADGVILDWHGRRLSLPLR</sequence>
<keyword evidence="1" id="KW-0472">Membrane</keyword>
<dbReference type="Proteomes" id="UP001321580">
    <property type="component" value="Unassembled WGS sequence"/>
</dbReference>
<evidence type="ECO:0000256" key="1">
    <source>
        <dbReference type="SAM" id="Phobius"/>
    </source>
</evidence>
<organism evidence="3 4">
    <name type="scientific">Lysobacter stagni</name>
    <dbReference type="NCBI Taxonomy" id="3045172"/>
    <lineage>
        <taxon>Bacteria</taxon>
        <taxon>Pseudomonadati</taxon>
        <taxon>Pseudomonadota</taxon>
        <taxon>Gammaproteobacteria</taxon>
        <taxon>Lysobacterales</taxon>
        <taxon>Lysobacteraceae</taxon>
        <taxon>Lysobacter</taxon>
    </lineage>
</organism>
<gene>
    <name evidence="3" type="ORF">QLQ15_09620</name>
</gene>
<keyword evidence="1" id="KW-1133">Transmembrane helix</keyword>
<dbReference type="EMBL" id="JASGBI010000001">
    <property type="protein sequence ID" value="MDI9239168.1"/>
    <property type="molecule type" value="Genomic_DNA"/>
</dbReference>
<evidence type="ECO:0000313" key="4">
    <source>
        <dbReference type="Proteomes" id="UP001321580"/>
    </source>
</evidence>
<evidence type="ECO:0000313" key="3">
    <source>
        <dbReference type="EMBL" id="MDI9239168.1"/>
    </source>
</evidence>
<dbReference type="RefSeq" id="WP_283212571.1">
    <property type="nucleotide sequence ID" value="NZ_JASGBI010000001.1"/>
</dbReference>
<comment type="caution">
    <text evidence="3">The sequence shown here is derived from an EMBL/GenBank/DDBJ whole genome shotgun (WGS) entry which is preliminary data.</text>
</comment>
<feature type="transmembrane region" description="Helical" evidence="1">
    <location>
        <begin position="40"/>
        <end position="59"/>
    </location>
</feature>
<protein>
    <submittedName>
        <fullName evidence="3">General secretion pathway protein GspB</fullName>
    </submittedName>
</protein>
<proteinExistence type="predicted"/>
<accession>A0ABT6XGJ2</accession>
<feature type="domain" description="Type II secretion system protein GspB C-terminal" evidence="2">
    <location>
        <begin position="180"/>
        <end position="237"/>
    </location>
</feature>
<keyword evidence="4" id="KW-1185">Reference proteome</keyword>
<dbReference type="InterPro" id="IPR032389">
    <property type="entry name" value="GspB_C"/>
</dbReference>
<dbReference type="Pfam" id="PF16537">
    <property type="entry name" value="T2SSB"/>
    <property type="match status" value="1"/>
</dbReference>